<evidence type="ECO:0000256" key="3">
    <source>
        <dbReference type="ARBA" id="ARBA00022801"/>
    </source>
</evidence>
<dbReference type="Gene3D" id="2.60.120.260">
    <property type="entry name" value="Galactose-binding domain-like"/>
    <property type="match status" value="1"/>
</dbReference>
<dbReference type="CDD" id="cd04080">
    <property type="entry name" value="CBM6_cellulase-like"/>
    <property type="match status" value="1"/>
</dbReference>
<gene>
    <name evidence="8" type="ORF">KK060_00335</name>
</gene>
<dbReference type="SMART" id="SM00606">
    <property type="entry name" value="CBD_IV"/>
    <property type="match status" value="1"/>
</dbReference>
<dbReference type="Pfam" id="PF00704">
    <property type="entry name" value="Glyco_hydro_18"/>
    <property type="match status" value="1"/>
</dbReference>
<dbReference type="InterPro" id="IPR017853">
    <property type="entry name" value="GH"/>
</dbReference>
<dbReference type="Gene3D" id="3.40.5.30">
    <property type="entry name" value="(Trans)glycosidases - domain 2"/>
    <property type="match status" value="1"/>
</dbReference>
<dbReference type="NCBIfam" id="TIGR04183">
    <property type="entry name" value="Por_Secre_tail"/>
    <property type="match status" value="1"/>
</dbReference>
<protein>
    <submittedName>
        <fullName evidence="8">Carbohydrate-binding protein</fullName>
    </submittedName>
</protein>
<dbReference type="InterPro" id="IPR013783">
    <property type="entry name" value="Ig-like_fold"/>
</dbReference>
<comment type="caution">
    <text evidence="8">The sequence shown here is derived from an EMBL/GenBank/DDBJ whole genome shotgun (WGS) entry which is preliminary data.</text>
</comment>
<evidence type="ECO:0000256" key="2">
    <source>
        <dbReference type="ARBA" id="ARBA00022729"/>
    </source>
</evidence>
<dbReference type="Pfam" id="PF17957">
    <property type="entry name" value="Big_7"/>
    <property type="match status" value="1"/>
</dbReference>
<dbReference type="InterPro" id="IPR001223">
    <property type="entry name" value="Glyco_hydro18_cat"/>
</dbReference>
<evidence type="ECO:0000256" key="1">
    <source>
        <dbReference type="ARBA" id="ARBA00009121"/>
    </source>
</evidence>
<keyword evidence="4 5" id="KW-0326">Glycosidase</keyword>
<dbReference type="InterPro" id="IPR008979">
    <property type="entry name" value="Galactose-bd-like_sf"/>
</dbReference>
<dbReference type="RefSeq" id="WP_254151404.1">
    <property type="nucleotide sequence ID" value="NZ_JAHESD010000001.1"/>
</dbReference>
<dbReference type="PANTHER" id="PTHR11177">
    <property type="entry name" value="CHITINASE"/>
    <property type="match status" value="1"/>
</dbReference>
<dbReference type="InterPro" id="IPR050314">
    <property type="entry name" value="Glycosyl_Hydrlase_18"/>
</dbReference>
<dbReference type="InterPro" id="IPR005084">
    <property type="entry name" value="CBM6"/>
</dbReference>
<dbReference type="SUPFAM" id="SSF49785">
    <property type="entry name" value="Galactose-binding domain-like"/>
    <property type="match status" value="1"/>
</dbReference>
<name>A0ABS5VLW1_9BACT</name>
<dbReference type="SUPFAM" id="SSF49299">
    <property type="entry name" value="PKD domain"/>
    <property type="match status" value="1"/>
</dbReference>
<feature type="domain" description="CBM6" evidence="6">
    <location>
        <begin position="335"/>
        <end position="476"/>
    </location>
</feature>
<evidence type="ECO:0000259" key="7">
    <source>
        <dbReference type="PROSITE" id="PS51910"/>
    </source>
</evidence>
<keyword evidence="2" id="KW-0732">Signal</keyword>
<dbReference type="Pfam" id="PF18962">
    <property type="entry name" value="Por_Secre_tail"/>
    <property type="match status" value="1"/>
</dbReference>
<dbReference type="PROSITE" id="PS51175">
    <property type="entry name" value="CBM6"/>
    <property type="match status" value="1"/>
</dbReference>
<comment type="similarity">
    <text evidence="1">Belongs to the glycosyl hydrolase 18 family. Chitinase class II subfamily.</text>
</comment>
<evidence type="ECO:0000256" key="5">
    <source>
        <dbReference type="RuleBase" id="RU000489"/>
    </source>
</evidence>
<reference evidence="8 9" key="1">
    <citation type="submission" date="2021-05" db="EMBL/GenBank/DDBJ databases">
        <title>A Polyphasic approach of four new species of the genus Ohtaekwangia: Ohtaekwangia histidinii sp. nov., Ohtaekwangia cretensis sp. nov., Ohtaekwangia indiensis sp. nov., Ohtaekwangia reichenbachii sp. nov. from diverse environment.</title>
        <authorList>
            <person name="Octaviana S."/>
        </authorList>
    </citation>
    <scope>NUCLEOTIDE SEQUENCE [LARGE SCALE GENOMIC DNA]</scope>
    <source>
        <strain evidence="8 9">PWU20</strain>
    </source>
</reference>
<accession>A0ABS5VLW1</accession>
<keyword evidence="3 5" id="KW-0378">Hydrolase</keyword>
<evidence type="ECO:0000313" key="9">
    <source>
        <dbReference type="Proteomes" id="UP000772618"/>
    </source>
</evidence>
<dbReference type="EMBL" id="JAHESD010000001">
    <property type="protein sequence ID" value="MBT1701704.1"/>
    <property type="molecule type" value="Genomic_DNA"/>
</dbReference>
<dbReference type="SMART" id="SM00636">
    <property type="entry name" value="Glyco_18"/>
    <property type="match status" value="1"/>
</dbReference>
<feature type="domain" description="GH18" evidence="7">
    <location>
        <begin position="34"/>
        <end position="315"/>
    </location>
</feature>
<dbReference type="InterPro" id="IPR011583">
    <property type="entry name" value="Chitinase_II/V-like_cat"/>
</dbReference>
<dbReference type="SUPFAM" id="SSF51445">
    <property type="entry name" value="(Trans)glycosidases"/>
    <property type="match status" value="1"/>
</dbReference>
<evidence type="ECO:0000259" key="6">
    <source>
        <dbReference type="PROSITE" id="PS51175"/>
    </source>
</evidence>
<evidence type="ECO:0000256" key="4">
    <source>
        <dbReference type="ARBA" id="ARBA00023295"/>
    </source>
</evidence>
<dbReference type="PROSITE" id="PS51910">
    <property type="entry name" value="GH18_2"/>
    <property type="match status" value="1"/>
</dbReference>
<dbReference type="Gene3D" id="3.20.20.80">
    <property type="entry name" value="Glycosidases"/>
    <property type="match status" value="1"/>
</dbReference>
<sequence length="746" mass="80034">MRKFYTSIRKLRRGALFVALVFLQIISIDSFSQFKVVGYMPSWSGTAAEIQYSKLTHINYSFIRPTTTGGLTAVDQPGKLQDIVSRAHAVGTKVGIAVGGWSDLNNQDFQSMAANASYRSNFINNLISLINQYQLDGVDIDWEYPVDGQDPANFSTLMTELGNAMHSRGKFLTAAVSAQGYYANGVQSAVFNAVDFLNIMVYDGGNGADHAPYSYAVSSLDYWAGRGLPASKAVLGMPFYARPSWKSFRTLVNEGANPNSDTYNGDYYNGITTIKAKTNLAFDRNIGGVMFWEISQDAIGQYSLVSAIKEVVDQRTGGNPQTQSPYGGTVRTIPGTIEAEHYDLGGQGVAYNDLSSGNSGSAFRSDNVDIEASTDTGGGYNVGWVQAGEWLEYTVNVQTAGVYSLQVRVAATSAGKTFHIEMNGANISGTITVPNTGDWQAWQTVTVNTTSLTTGQKVMRIVMDSGDFNINKVTFSNSSNPAPSVNITSPANGASFTAPASITINANASDNGSVSKVEFFQEGTKLGEDTSSPYSFTWTNVAAGSYSITARATDNQNATTTSAAVSVTVTGGNTGGGCSNVAQYVENGGYVAGSRVKNAGSEYECKPYPYNGWCNGAAWAYAPGTGSYWQDAWTLIGTCSSARIASNNTAEVFSEVSFDEDVKGLSIYPNPGNPKHPTVTLQFEKEPGSVRVGLKDVNGVQVMSSEFLNIKSKSLDVQLPNNLPQGLYLIRVNTADKAWVKKYLIK</sequence>
<proteinExistence type="inferred from homology"/>
<dbReference type="Pfam" id="PF03422">
    <property type="entry name" value="CBM_6"/>
    <property type="match status" value="1"/>
</dbReference>
<dbReference type="InterPro" id="IPR001579">
    <property type="entry name" value="Glyco_hydro_18_chit_AS"/>
</dbReference>
<dbReference type="Gene3D" id="2.60.40.10">
    <property type="entry name" value="Immunoglobulins"/>
    <property type="match status" value="1"/>
</dbReference>
<keyword evidence="9" id="KW-1185">Reference proteome</keyword>
<organism evidence="8 9">
    <name type="scientific">Chryseosolibacter indicus</name>
    <dbReference type="NCBI Taxonomy" id="2782351"/>
    <lineage>
        <taxon>Bacteria</taxon>
        <taxon>Pseudomonadati</taxon>
        <taxon>Bacteroidota</taxon>
        <taxon>Cytophagia</taxon>
        <taxon>Cytophagales</taxon>
        <taxon>Chryseotaleaceae</taxon>
        <taxon>Chryseosolibacter</taxon>
    </lineage>
</organism>
<dbReference type="PANTHER" id="PTHR11177:SF392">
    <property type="entry name" value="HAP41P"/>
    <property type="match status" value="1"/>
</dbReference>
<dbReference type="Proteomes" id="UP000772618">
    <property type="component" value="Unassembled WGS sequence"/>
</dbReference>
<dbReference type="InterPro" id="IPR035986">
    <property type="entry name" value="PKD_dom_sf"/>
</dbReference>
<dbReference type="InterPro" id="IPR026444">
    <property type="entry name" value="Secre_tail"/>
</dbReference>
<dbReference type="InterPro" id="IPR006584">
    <property type="entry name" value="Cellulose-bd_IV"/>
</dbReference>
<evidence type="ECO:0000313" key="8">
    <source>
        <dbReference type="EMBL" id="MBT1701704.1"/>
    </source>
</evidence>
<dbReference type="PROSITE" id="PS01095">
    <property type="entry name" value="GH18_1"/>
    <property type="match status" value="1"/>
</dbReference>